<accession>B8BWX8</accession>
<keyword evidence="5" id="KW-0677">Repeat</keyword>
<feature type="compositionally biased region" description="Low complexity" evidence="10">
    <location>
        <begin position="90"/>
        <end position="109"/>
    </location>
</feature>
<evidence type="ECO:0000256" key="9">
    <source>
        <dbReference type="RuleBase" id="RU000488"/>
    </source>
</evidence>
<dbReference type="KEGG" id="tps:THAPSDRAFT_3142"/>
<dbReference type="GO" id="GO:0000095">
    <property type="term" value="F:S-adenosyl-L-methionine transmembrane transporter activity"/>
    <property type="evidence" value="ECO:0000318"/>
    <property type="project" value="GO_Central"/>
</dbReference>
<dbReference type="RefSeq" id="XP_002288671.1">
    <property type="nucleotide sequence ID" value="XM_002288635.1"/>
</dbReference>
<sequence>MKRTSSLTVVVCGLIAVHLEAFSTTLSLALRSDVHRVDTKCRFANRDEEIAPSSSTLSRRGFIGSCAVITGAAVCNVVSTSPASALDNKQQSQSTSNQQTTTPITQSTETSATALQESISGFFSGTAVSAVKTLVKYPLDTATVRLQMPDTKYTLQNLPMLFDGSLSGIAAPLLSNIPAGAIFFAVKDAIKSSLKQSDLGLPTWMLTSLAVAAALPPYWLIRNPSEVIKTRLQVGSDGYYEGMSTIDAFKLALSQGSGGSDTNSTTVDGVRELYQGYPENILYGFPADIIKFVAYDYLSGGRKNLSPADGAMYGAVSTAFAQWLTTPLDVLRNRIMADIEKGDEVDDLSYVERLTKIAREEGVDELFAGTSPRIAKAMLSGALQFAAYEETKQKIGAFFASR</sequence>
<gene>
    <name evidence="13" type="ORF">THAPSDRAFT_3142</name>
</gene>
<keyword evidence="14" id="KW-1185">Reference proteome</keyword>
<feature type="repeat" description="Solcar" evidence="8">
    <location>
        <begin position="305"/>
        <end position="394"/>
    </location>
</feature>
<feature type="transmembrane region" description="Helical" evidence="11">
    <location>
        <begin position="201"/>
        <end position="221"/>
    </location>
</feature>
<proteinExistence type="inferred from homology"/>
<protein>
    <submittedName>
        <fullName evidence="13">Mitochondrial carrier-like protein</fullName>
    </submittedName>
</protein>
<evidence type="ECO:0000256" key="5">
    <source>
        <dbReference type="ARBA" id="ARBA00022737"/>
    </source>
</evidence>
<feature type="chain" id="PRO_5002869097" evidence="12">
    <location>
        <begin position="22"/>
        <end position="402"/>
    </location>
</feature>
<dbReference type="InterPro" id="IPR023395">
    <property type="entry name" value="MCP_dom_sf"/>
</dbReference>
<comment type="similarity">
    <text evidence="2 9">Belongs to the mitochondrial carrier (TC 2.A.29) family.</text>
</comment>
<evidence type="ECO:0000256" key="1">
    <source>
        <dbReference type="ARBA" id="ARBA00004141"/>
    </source>
</evidence>
<dbReference type="OMA" id="ACANVAY"/>
<dbReference type="Gene3D" id="1.50.40.10">
    <property type="entry name" value="Mitochondrial carrier domain"/>
    <property type="match status" value="2"/>
</dbReference>
<evidence type="ECO:0000313" key="14">
    <source>
        <dbReference type="Proteomes" id="UP000001449"/>
    </source>
</evidence>
<comment type="subcellular location">
    <subcellularLocation>
        <location evidence="1">Membrane</location>
        <topology evidence="1">Multi-pass membrane protein</topology>
    </subcellularLocation>
</comment>
<dbReference type="Proteomes" id="UP000001449">
    <property type="component" value="Chromosome 3"/>
</dbReference>
<dbReference type="AlphaFoldDB" id="B8BWX8"/>
<feature type="signal peptide" evidence="12">
    <location>
        <begin position="1"/>
        <end position="21"/>
    </location>
</feature>
<evidence type="ECO:0000256" key="2">
    <source>
        <dbReference type="ARBA" id="ARBA00006375"/>
    </source>
</evidence>
<evidence type="ECO:0000313" key="13">
    <source>
        <dbReference type="EMBL" id="EED94107.1"/>
    </source>
</evidence>
<dbReference type="GeneID" id="7442470"/>
<evidence type="ECO:0000256" key="4">
    <source>
        <dbReference type="ARBA" id="ARBA00022692"/>
    </source>
</evidence>
<dbReference type="PaxDb" id="35128-Thaps3142"/>
<evidence type="ECO:0000256" key="6">
    <source>
        <dbReference type="ARBA" id="ARBA00022989"/>
    </source>
</evidence>
<name>B8BWX8_THAPS</name>
<reference evidence="13 14" key="1">
    <citation type="journal article" date="2004" name="Science">
        <title>The genome of the diatom Thalassiosira pseudonana: ecology, evolution, and metabolism.</title>
        <authorList>
            <person name="Armbrust E.V."/>
            <person name="Berges J.A."/>
            <person name="Bowler C."/>
            <person name="Green B.R."/>
            <person name="Martinez D."/>
            <person name="Putnam N.H."/>
            <person name="Zhou S."/>
            <person name="Allen A.E."/>
            <person name="Apt K.E."/>
            <person name="Bechner M."/>
            <person name="Brzezinski M.A."/>
            <person name="Chaal B.K."/>
            <person name="Chiovitti A."/>
            <person name="Davis A.K."/>
            <person name="Demarest M.S."/>
            <person name="Detter J.C."/>
            <person name="Glavina T."/>
            <person name="Goodstein D."/>
            <person name="Hadi M.Z."/>
            <person name="Hellsten U."/>
            <person name="Hildebrand M."/>
            <person name="Jenkins B.D."/>
            <person name="Jurka J."/>
            <person name="Kapitonov V.V."/>
            <person name="Kroger N."/>
            <person name="Lau W.W."/>
            <person name="Lane T.W."/>
            <person name="Larimer F.W."/>
            <person name="Lippmeier J.C."/>
            <person name="Lucas S."/>
            <person name="Medina M."/>
            <person name="Montsant A."/>
            <person name="Obornik M."/>
            <person name="Parker M.S."/>
            <person name="Palenik B."/>
            <person name="Pazour G.J."/>
            <person name="Richardson P.M."/>
            <person name="Rynearson T.A."/>
            <person name="Saito M.A."/>
            <person name="Schwartz D.C."/>
            <person name="Thamatrakoln K."/>
            <person name="Valentin K."/>
            <person name="Vardi A."/>
            <person name="Wilkerson F.P."/>
            <person name="Rokhsar D.S."/>
        </authorList>
    </citation>
    <scope>NUCLEOTIDE SEQUENCE [LARGE SCALE GENOMIC DNA]</scope>
    <source>
        <strain evidence="13 14">CCMP1335</strain>
    </source>
</reference>
<dbReference type="Pfam" id="PF00153">
    <property type="entry name" value="Mito_carr"/>
    <property type="match status" value="3"/>
</dbReference>
<reference evidence="13 14" key="2">
    <citation type="journal article" date="2008" name="Nature">
        <title>The Phaeodactylum genome reveals the evolutionary history of diatom genomes.</title>
        <authorList>
            <person name="Bowler C."/>
            <person name="Allen A.E."/>
            <person name="Badger J.H."/>
            <person name="Grimwood J."/>
            <person name="Jabbari K."/>
            <person name="Kuo A."/>
            <person name="Maheswari U."/>
            <person name="Martens C."/>
            <person name="Maumus F."/>
            <person name="Otillar R.P."/>
            <person name="Rayko E."/>
            <person name="Salamov A."/>
            <person name="Vandepoele K."/>
            <person name="Beszteri B."/>
            <person name="Gruber A."/>
            <person name="Heijde M."/>
            <person name="Katinka M."/>
            <person name="Mock T."/>
            <person name="Valentin K."/>
            <person name="Verret F."/>
            <person name="Berges J.A."/>
            <person name="Brownlee C."/>
            <person name="Cadoret J.P."/>
            <person name="Chiovitti A."/>
            <person name="Choi C.J."/>
            <person name="Coesel S."/>
            <person name="De Martino A."/>
            <person name="Detter J.C."/>
            <person name="Durkin C."/>
            <person name="Falciatore A."/>
            <person name="Fournet J."/>
            <person name="Haruta M."/>
            <person name="Huysman M.J."/>
            <person name="Jenkins B.D."/>
            <person name="Jiroutova K."/>
            <person name="Jorgensen R.E."/>
            <person name="Joubert Y."/>
            <person name="Kaplan A."/>
            <person name="Kroger N."/>
            <person name="Kroth P.G."/>
            <person name="La Roche J."/>
            <person name="Lindquist E."/>
            <person name="Lommer M."/>
            <person name="Martin-Jezequel V."/>
            <person name="Lopez P.J."/>
            <person name="Lucas S."/>
            <person name="Mangogna M."/>
            <person name="McGinnis K."/>
            <person name="Medlin L.K."/>
            <person name="Montsant A."/>
            <person name="Oudot-Le Secq M.P."/>
            <person name="Napoli C."/>
            <person name="Obornik M."/>
            <person name="Parker M.S."/>
            <person name="Petit J.L."/>
            <person name="Porcel B.M."/>
            <person name="Poulsen N."/>
            <person name="Robison M."/>
            <person name="Rychlewski L."/>
            <person name="Rynearson T.A."/>
            <person name="Schmutz J."/>
            <person name="Shapiro H."/>
            <person name="Siaut M."/>
            <person name="Stanley M."/>
            <person name="Sussman M.R."/>
            <person name="Taylor A.R."/>
            <person name="Vardi A."/>
            <person name="von Dassow P."/>
            <person name="Vyverman W."/>
            <person name="Willis A."/>
            <person name="Wyrwicz L.S."/>
            <person name="Rokhsar D.S."/>
            <person name="Weissenbach J."/>
            <person name="Armbrust E.V."/>
            <person name="Green B.R."/>
            <person name="Van de Peer Y."/>
            <person name="Grigoriev I.V."/>
        </authorList>
    </citation>
    <scope>NUCLEOTIDE SEQUENCE [LARGE SCALE GENOMIC DNA]</scope>
    <source>
        <strain evidence="13 14">CCMP1335</strain>
    </source>
</reference>
<keyword evidence="12" id="KW-0732">Signal</keyword>
<dbReference type="GO" id="GO:0005743">
    <property type="term" value="C:mitochondrial inner membrane"/>
    <property type="evidence" value="ECO:0000318"/>
    <property type="project" value="GO_Central"/>
</dbReference>
<dbReference type="InterPro" id="IPR019546">
    <property type="entry name" value="TAT_signal_bac_arc"/>
</dbReference>
<dbReference type="eggNOG" id="KOG0768">
    <property type="taxonomic scope" value="Eukaryota"/>
</dbReference>
<keyword evidence="7 8" id="KW-0472">Membrane</keyword>
<keyword evidence="3 9" id="KW-0813">Transport</keyword>
<keyword evidence="4 8" id="KW-0812">Transmembrane</keyword>
<dbReference type="SUPFAM" id="SSF103506">
    <property type="entry name" value="Mitochondrial carrier"/>
    <property type="match status" value="1"/>
</dbReference>
<dbReference type="InParanoid" id="B8BWX8"/>
<feature type="region of interest" description="Disordered" evidence="10">
    <location>
        <begin position="87"/>
        <end position="109"/>
    </location>
</feature>
<dbReference type="PROSITE" id="PS50920">
    <property type="entry name" value="SOLCAR"/>
    <property type="match status" value="3"/>
</dbReference>
<dbReference type="HOGENOM" id="CLU_686055_0_0_1"/>
<dbReference type="EMBL" id="CM000640">
    <property type="protein sequence ID" value="EED94107.1"/>
    <property type="molecule type" value="Genomic_DNA"/>
</dbReference>
<evidence type="ECO:0000256" key="3">
    <source>
        <dbReference type="ARBA" id="ARBA00022448"/>
    </source>
</evidence>
<organism evidence="13 14">
    <name type="scientific">Thalassiosira pseudonana</name>
    <name type="common">Marine diatom</name>
    <name type="synonym">Cyclotella nana</name>
    <dbReference type="NCBI Taxonomy" id="35128"/>
    <lineage>
        <taxon>Eukaryota</taxon>
        <taxon>Sar</taxon>
        <taxon>Stramenopiles</taxon>
        <taxon>Ochrophyta</taxon>
        <taxon>Bacillariophyta</taxon>
        <taxon>Coscinodiscophyceae</taxon>
        <taxon>Thalassiosirophycidae</taxon>
        <taxon>Thalassiosirales</taxon>
        <taxon>Thalassiosiraceae</taxon>
        <taxon>Thalassiosira</taxon>
    </lineage>
</organism>
<evidence type="ECO:0000256" key="10">
    <source>
        <dbReference type="SAM" id="MobiDB-lite"/>
    </source>
</evidence>
<evidence type="ECO:0000256" key="8">
    <source>
        <dbReference type="PROSITE-ProRule" id="PRU00282"/>
    </source>
</evidence>
<evidence type="ECO:0000256" key="12">
    <source>
        <dbReference type="SAM" id="SignalP"/>
    </source>
</evidence>
<evidence type="ECO:0000256" key="11">
    <source>
        <dbReference type="SAM" id="Phobius"/>
    </source>
</evidence>
<feature type="repeat" description="Solcar" evidence="8">
    <location>
        <begin position="116"/>
        <end position="193"/>
    </location>
</feature>
<dbReference type="InterPro" id="IPR018108">
    <property type="entry name" value="MCP_transmembrane"/>
</dbReference>
<feature type="repeat" description="Solcar" evidence="8">
    <location>
        <begin position="202"/>
        <end position="301"/>
    </location>
</feature>
<dbReference type="PANTHER" id="PTHR45667">
    <property type="entry name" value="S-ADENOSYLMETHIONINE MITOCHONDRIAL CARRIER PROTEIN"/>
    <property type="match status" value="1"/>
</dbReference>
<evidence type="ECO:0000256" key="7">
    <source>
        <dbReference type="ARBA" id="ARBA00023136"/>
    </source>
</evidence>
<keyword evidence="6 11" id="KW-1133">Transmembrane helix</keyword>
<dbReference type="NCBIfam" id="TIGR01409">
    <property type="entry name" value="TAT_signal_seq"/>
    <property type="match status" value="1"/>
</dbReference>